<name>A0A9P9X1J5_9PEZI</name>
<evidence type="ECO:0000313" key="2">
    <source>
        <dbReference type="Proteomes" id="UP001056436"/>
    </source>
</evidence>
<dbReference type="SUPFAM" id="SSF52777">
    <property type="entry name" value="CoA-dependent acyltransferases"/>
    <property type="match status" value="1"/>
</dbReference>
<accession>A0A9P9X1J5</accession>
<reference evidence="1" key="1">
    <citation type="submission" date="2019-01" db="EMBL/GenBank/DDBJ databases">
        <title>Colletotrichum abscissum LGMF1257.</title>
        <authorList>
            <person name="Baroncelli R."/>
        </authorList>
    </citation>
    <scope>NUCLEOTIDE SEQUENCE</scope>
    <source>
        <strain evidence="1">Ca142</strain>
    </source>
</reference>
<dbReference type="EMBL" id="SDAQ01000186">
    <property type="protein sequence ID" value="KAI3531381.1"/>
    <property type="molecule type" value="Genomic_DNA"/>
</dbReference>
<dbReference type="Gene3D" id="3.30.559.30">
    <property type="entry name" value="Nonribosomal peptide synthetase, condensation domain"/>
    <property type="match status" value="1"/>
</dbReference>
<comment type="caution">
    <text evidence="1">The sequence shown here is derived from an EMBL/GenBank/DDBJ whole genome shotgun (WGS) entry which is preliminary data.</text>
</comment>
<dbReference type="Gene3D" id="3.30.559.10">
    <property type="entry name" value="Chloramphenicol acetyltransferase-like domain"/>
    <property type="match status" value="1"/>
</dbReference>
<dbReference type="InterPro" id="IPR023213">
    <property type="entry name" value="CAT-like_dom_sf"/>
</dbReference>
<keyword evidence="2" id="KW-1185">Reference proteome</keyword>
<organism evidence="1 2">
    <name type="scientific">Colletotrichum abscissum</name>
    <dbReference type="NCBI Taxonomy" id="1671311"/>
    <lineage>
        <taxon>Eukaryota</taxon>
        <taxon>Fungi</taxon>
        <taxon>Dikarya</taxon>
        <taxon>Ascomycota</taxon>
        <taxon>Pezizomycotina</taxon>
        <taxon>Sordariomycetes</taxon>
        <taxon>Hypocreomycetidae</taxon>
        <taxon>Glomerellales</taxon>
        <taxon>Glomerellaceae</taxon>
        <taxon>Colletotrichum</taxon>
        <taxon>Colletotrichum acutatum species complex</taxon>
    </lineage>
</organism>
<dbReference type="PANTHER" id="PTHR42034:SF1">
    <property type="entry name" value="CONDENSATION DOMAIN-CONTAINING PROTEIN"/>
    <property type="match status" value="1"/>
</dbReference>
<protein>
    <submittedName>
        <fullName evidence="1">Uncharacterized protein</fullName>
    </submittedName>
</protein>
<dbReference type="AlphaFoldDB" id="A0A9P9X1J5"/>
<dbReference type="Proteomes" id="UP001056436">
    <property type="component" value="Unassembled WGS sequence"/>
</dbReference>
<dbReference type="PANTHER" id="PTHR42034">
    <property type="entry name" value="CHROMOSOME 7, WHOLE GENOME SHOTGUN SEQUENCE-RELATED"/>
    <property type="match status" value="1"/>
</dbReference>
<dbReference type="OrthoDB" id="2548233at2759"/>
<sequence>MATSYPELVWTQTSPGTWQRSIDEVEEFYAAMPVLYEGSGLMFFAITGHVSLTFDTTGTSGSSDATQRVDEALKSAWLALRHDHPTIASQVTRDLTTGKWLKTYHQLKDEAEQQSWINKTLVPISTGQTGVEWANSQPPAPKIPTLFILSPPSTTTNIIRRDLVLRSPHDIIDGIGTLTLLNNLITHASKAFSSPNTPSPLSFTGSEAANLSPPYRIAANVPSTLTESQTARLATMAAQKTAAMTPPPGTQLIDMPYRRGQLLPGRHQRVAITLTQDQTARLTTACKSAGATVTHAFHAAIALVVRDIQPPSARAPQTKRMRYVNYILRNERASCQPPYNSSKHPAALYHSVPGQSLVVDMDLPALDDDNANAKPTSDKDEFLPVVQIMKDFYHSVKDDKEHYALASTIWAAGNPTVPLSSTPPPVPPPKEHPSVSISSMGRVDGIIAPKTGAIEAYDPWVTGEELGNGLGLFLGTFRGELCLSAAYNDAWHTEADVLDFLRRCKDVVFRGFGLSNE</sequence>
<evidence type="ECO:0000313" key="1">
    <source>
        <dbReference type="EMBL" id="KAI3531381.1"/>
    </source>
</evidence>
<gene>
    <name evidence="1" type="ORF">CABS02_14174</name>
</gene>
<proteinExistence type="predicted"/>